<proteinExistence type="predicted"/>
<evidence type="ECO:0000256" key="1">
    <source>
        <dbReference type="SAM" id="Coils"/>
    </source>
</evidence>
<accession>A0A699H9Z1</accession>
<dbReference type="EMBL" id="BKCJ010136279">
    <property type="protein sequence ID" value="GEX87989.1"/>
    <property type="molecule type" value="Genomic_DNA"/>
</dbReference>
<protein>
    <submittedName>
        <fullName evidence="4">Uncharacterized protein</fullName>
    </submittedName>
</protein>
<gene>
    <name evidence="3" type="ORF">Tci_359859</name>
    <name evidence="4" type="ORF">Tci_359964</name>
</gene>
<feature type="coiled-coil region" evidence="1">
    <location>
        <begin position="78"/>
        <end position="105"/>
    </location>
</feature>
<feature type="compositionally biased region" description="Polar residues" evidence="2">
    <location>
        <begin position="292"/>
        <end position="302"/>
    </location>
</feature>
<evidence type="ECO:0000313" key="4">
    <source>
        <dbReference type="EMBL" id="GEX87989.1"/>
    </source>
</evidence>
<feature type="compositionally biased region" description="Basic and acidic residues" evidence="2">
    <location>
        <begin position="303"/>
        <end position="312"/>
    </location>
</feature>
<dbReference type="EMBL" id="BKCJ010136211">
    <property type="protein sequence ID" value="GEX87884.1"/>
    <property type="molecule type" value="Genomic_DNA"/>
</dbReference>
<dbReference type="AlphaFoldDB" id="A0A699H9Z1"/>
<keyword evidence="1" id="KW-0175">Coiled coil</keyword>
<feature type="region of interest" description="Disordered" evidence="2">
    <location>
        <begin position="289"/>
        <end position="312"/>
    </location>
</feature>
<organism evidence="4">
    <name type="scientific">Tanacetum cinerariifolium</name>
    <name type="common">Dalmatian daisy</name>
    <name type="synonym">Chrysanthemum cinerariifolium</name>
    <dbReference type="NCBI Taxonomy" id="118510"/>
    <lineage>
        <taxon>Eukaryota</taxon>
        <taxon>Viridiplantae</taxon>
        <taxon>Streptophyta</taxon>
        <taxon>Embryophyta</taxon>
        <taxon>Tracheophyta</taxon>
        <taxon>Spermatophyta</taxon>
        <taxon>Magnoliopsida</taxon>
        <taxon>eudicotyledons</taxon>
        <taxon>Gunneridae</taxon>
        <taxon>Pentapetalae</taxon>
        <taxon>asterids</taxon>
        <taxon>campanulids</taxon>
        <taxon>Asterales</taxon>
        <taxon>Asteraceae</taxon>
        <taxon>Asteroideae</taxon>
        <taxon>Anthemideae</taxon>
        <taxon>Anthemidinae</taxon>
        <taxon>Tanacetum</taxon>
    </lineage>
</organism>
<name>A0A699H9Z1_TANCI</name>
<comment type="caution">
    <text evidence="4">The sequence shown here is derived from an EMBL/GenBank/DDBJ whole genome shotgun (WGS) entry which is preliminary data.</text>
</comment>
<evidence type="ECO:0000313" key="3">
    <source>
        <dbReference type="EMBL" id="GEX87884.1"/>
    </source>
</evidence>
<reference evidence="4" key="1">
    <citation type="journal article" date="2019" name="Sci. Rep.">
        <title>Draft genome of Tanacetum cinerariifolium, the natural source of mosquito coil.</title>
        <authorList>
            <person name="Yamashiro T."/>
            <person name="Shiraishi A."/>
            <person name="Satake H."/>
            <person name="Nakayama K."/>
        </authorList>
    </citation>
    <scope>NUCLEOTIDE SEQUENCE</scope>
</reference>
<sequence>MAPLTFADTYNMVAFLSKSDASAGFDQIIYFLNAHAIQYALVWKFLIHTLLQCVSAKRNAWNEFSCSMVSAIICLATVAELKQDKHTLALEILKLKKRVNKLEKKKRSKHLGFKRLRKIGTSHRVESSTNIVIVDMDVELQGRIDQDVSAATKYVSAATKYVSAAEPTVFDDEEVHDEEIEKAAAWEKQEKDDLDRAKVLQQQYDYKEENINWNAFAEKIQEKHLDNIRKYQSLKKKPVSIAQSRKNMIIYLKNIDGYKMEHFREEPTKKRVAEETLLQESFKKLKVVEVSGSDSTQETPSNDPKEMSEEDV</sequence>
<evidence type="ECO:0000256" key="2">
    <source>
        <dbReference type="SAM" id="MobiDB-lite"/>
    </source>
</evidence>